<accession>A0A8J3TC44</accession>
<evidence type="ECO:0000256" key="1">
    <source>
        <dbReference type="SAM" id="MobiDB-lite"/>
    </source>
</evidence>
<organism evidence="2 3">
    <name type="scientific">Planosporangium mesophilum</name>
    <dbReference type="NCBI Taxonomy" id="689768"/>
    <lineage>
        <taxon>Bacteria</taxon>
        <taxon>Bacillati</taxon>
        <taxon>Actinomycetota</taxon>
        <taxon>Actinomycetes</taxon>
        <taxon>Micromonosporales</taxon>
        <taxon>Micromonosporaceae</taxon>
        <taxon>Planosporangium</taxon>
    </lineage>
</organism>
<proteinExistence type="predicted"/>
<comment type="caution">
    <text evidence="2">The sequence shown here is derived from an EMBL/GenBank/DDBJ whole genome shotgun (WGS) entry which is preliminary data.</text>
</comment>
<reference evidence="2" key="1">
    <citation type="submission" date="2021-01" db="EMBL/GenBank/DDBJ databases">
        <title>Whole genome shotgun sequence of Planosporangium mesophilum NBRC 109066.</title>
        <authorList>
            <person name="Komaki H."/>
            <person name="Tamura T."/>
        </authorList>
    </citation>
    <scope>NUCLEOTIDE SEQUENCE</scope>
    <source>
        <strain evidence="2">NBRC 109066</strain>
    </source>
</reference>
<gene>
    <name evidence="2" type="ORF">Pme01_27590</name>
</gene>
<keyword evidence="3" id="KW-1185">Reference proteome</keyword>
<evidence type="ECO:0000313" key="3">
    <source>
        <dbReference type="Proteomes" id="UP000599074"/>
    </source>
</evidence>
<dbReference type="Proteomes" id="UP000599074">
    <property type="component" value="Unassembled WGS sequence"/>
</dbReference>
<sequence length="66" mass="7398">MLVVPRAQRGQVRGDLARPDRGEVGDPRRGEHGQVAIKITTVRAERVRRQATLDRQVVKIGSQYPP</sequence>
<dbReference type="EMBL" id="BOON01000027">
    <property type="protein sequence ID" value="GII23162.1"/>
    <property type="molecule type" value="Genomic_DNA"/>
</dbReference>
<dbReference type="AlphaFoldDB" id="A0A8J3TC44"/>
<evidence type="ECO:0000313" key="2">
    <source>
        <dbReference type="EMBL" id="GII23162.1"/>
    </source>
</evidence>
<feature type="compositionally biased region" description="Basic and acidic residues" evidence="1">
    <location>
        <begin position="15"/>
        <end position="32"/>
    </location>
</feature>
<name>A0A8J3TC44_9ACTN</name>
<protein>
    <submittedName>
        <fullName evidence="2">Uncharacterized protein</fullName>
    </submittedName>
</protein>
<feature type="region of interest" description="Disordered" evidence="1">
    <location>
        <begin position="1"/>
        <end position="32"/>
    </location>
</feature>